<keyword evidence="4" id="KW-1185">Reference proteome</keyword>
<dbReference type="Pfam" id="PF12172">
    <property type="entry name" value="zf-ChsH2"/>
    <property type="match status" value="1"/>
</dbReference>
<dbReference type="InterPro" id="IPR002878">
    <property type="entry name" value="ChsH2_C"/>
</dbReference>
<evidence type="ECO:0000313" key="4">
    <source>
        <dbReference type="Proteomes" id="UP000194151"/>
    </source>
</evidence>
<dbReference type="EMBL" id="CP021108">
    <property type="protein sequence ID" value="ARP80433.1"/>
    <property type="molecule type" value="Genomic_DNA"/>
</dbReference>
<evidence type="ECO:0000313" key="3">
    <source>
        <dbReference type="EMBL" id="ARP80433.1"/>
    </source>
</evidence>
<dbReference type="PANTHER" id="PTHR34075">
    <property type="entry name" value="BLR3430 PROTEIN"/>
    <property type="match status" value="1"/>
</dbReference>
<dbReference type="InterPro" id="IPR012340">
    <property type="entry name" value="NA-bd_OB-fold"/>
</dbReference>
<evidence type="ECO:0008006" key="5">
    <source>
        <dbReference type="Google" id="ProtNLM"/>
    </source>
</evidence>
<dbReference type="Pfam" id="PF01796">
    <property type="entry name" value="OB_ChsH2_C"/>
    <property type="match status" value="1"/>
</dbReference>
<dbReference type="KEGG" id="bgv:CAL12_06020"/>
<dbReference type="SUPFAM" id="SSF50249">
    <property type="entry name" value="Nucleic acid-binding proteins"/>
    <property type="match status" value="1"/>
</dbReference>
<gene>
    <name evidence="3" type="ORF">CAL12_06020</name>
</gene>
<accession>A0A1W6YIP4</accession>
<proteinExistence type="predicted"/>
<protein>
    <recommendedName>
        <fullName evidence="5">DUF35 domain-containing protein</fullName>
    </recommendedName>
</protein>
<dbReference type="InterPro" id="IPR052513">
    <property type="entry name" value="Thioester_dehydratase-like"/>
</dbReference>
<organism evidence="3 4">
    <name type="scientific">Bordetella genomosp. 8</name>
    <dbReference type="NCBI Taxonomy" id="1416806"/>
    <lineage>
        <taxon>Bacteria</taxon>
        <taxon>Pseudomonadati</taxon>
        <taxon>Pseudomonadota</taxon>
        <taxon>Betaproteobacteria</taxon>
        <taxon>Burkholderiales</taxon>
        <taxon>Alcaligenaceae</taxon>
        <taxon>Bordetella</taxon>
    </lineage>
</organism>
<sequence>MADAHPAAALTVLPYLEKTADEVRLLATLCDECGYHTFPPSTVCPRCMSLAVRPLRLNAEGRLYSYTTMRHGAGITYAGYVDFPENIRVFGHLGGYTEDTPPVCDSPVRVVAAAPVEGARTSAPVDFKFVPKEVAR</sequence>
<dbReference type="AlphaFoldDB" id="A0A1W6YIP4"/>
<feature type="domain" description="ChsH2 C-terminal OB-fold" evidence="1">
    <location>
        <begin position="58"/>
        <end position="111"/>
    </location>
</feature>
<reference evidence="3 4" key="1">
    <citation type="submission" date="2017-05" db="EMBL/GenBank/DDBJ databases">
        <title>Complete and WGS of Bordetella genogroups.</title>
        <authorList>
            <person name="Spilker T."/>
            <person name="LiPuma J."/>
        </authorList>
    </citation>
    <scope>NUCLEOTIDE SEQUENCE [LARGE SCALE GENOMIC DNA]</scope>
    <source>
        <strain evidence="3 4">AU19157</strain>
    </source>
</reference>
<evidence type="ECO:0000259" key="2">
    <source>
        <dbReference type="Pfam" id="PF12172"/>
    </source>
</evidence>
<feature type="domain" description="ChsH2 rubredoxin-like zinc ribbon" evidence="2">
    <location>
        <begin position="21"/>
        <end position="49"/>
    </location>
</feature>
<dbReference type="InterPro" id="IPR022002">
    <property type="entry name" value="ChsH2_Znr"/>
</dbReference>
<dbReference type="Proteomes" id="UP000194151">
    <property type="component" value="Chromosome"/>
</dbReference>
<dbReference type="Gene3D" id="6.10.30.10">
    <property type="match status" value="1"/>
</dbReference>
<evidence type="ECO:0000259" key="1">
    <source>
        <dbReference type="Pfam" id="PF01796"/>
    </source>
</evidence>
<dbReference type="STRING" id="1416806.CAL12_06020"/>
<dbReference type="OrthoDB" id="5514845at2"/>
<dbReference type="RefSeq" id="WP_086063664.1">
    <property type="nucleotide sequence ID" value="NZ_CP021108.1"/>
</dbReference>
<dbReference type="PANTHER" id="PTHR34075:SF5">
    <property type="entry name" value="BLR3430 PROTEIN"/>
    <property type="match status" value="1"/>
</dbReference>
<name>A0A1W6YIP4_9BORD</name>